<accession>A0ABP4FAL0</accession>
<name>A0ABP4FAL0_9ACTN</name>
<evidence type="ECO:0008006" key="3">
    <source>
        <dbReference type="Google" id="ProtNLM"/>
    </source>
</evidence>
<dbReference type="EMBL" id="BAAAJE010000028">
    <property type="protein sequence ID" value="GAA1160490.1"/>
    <property type="molecule type" value="Genomic_DNA"/>
</dbReference>
<organism evidence="1 2">
    <name type="scientific">Nocardioides aquiterrae</name>
    <dbReference type="NCBI Taxonomy" id="203799"/>
    <lineage>
        <taxon>Bacteria</taxon>
        <taxon>Bacillati</taxon>
        <taxon>Actinomycetota</taxon>
        <taxon>Actinomycetes</taxon>
        <taxon>Propionibacteriales</taxon>
        <taxon>Nocardioidaceae</taxon>
        <taxon>Nocardioides</taxon>
    </lineage>
</organism>
<dbReference type="Proteomes" id="UP001499979">
    <property type="component" value="Unassembled WGS sequence"/>
</dbReference>
<gene>
    <name evidence="1" type="ORF">GCM10009606_43130</name>
</gene>
<evidence type="ECO:0000313" key="1">
    <source>
        <dbReference type="EMBL" id="GAA1160490.1"/>
    </source>
</evidence>
<reference evidence="2" key="1">
    <citation type="journal article" date="2019" name="Int. J. Syst. Evol. Microbiol.">
        <title>The Global Catalogue of Microorganisms (GCM) 10K type strain sequencing project: providing services to taxonomists for standard genome sequencing and annotation.</title>
        <authorList>
            <consortium name="The Broad Institute Genomics Platform"/>
            <consortium name="The Broad Institute Genome Sequencing Center for Infectious Disease"/>
            <person name="Wu L."/>
            <person name="Ma J."/>
        </authorList>
    </citation>
    <scope>NUCLEOTIDE SEQUENCE [LARGE SCALE GENOMIC DNA]</scope>
    <source>
        <strain evidence="2">JCM 11813</strain>
    </source>
</reference>
<evidence type="ECO:0000313" key="2">
    <source>
        <dbReference type="Proteomes" id="UP001499979"/>
    </source>
</evidence>
<comment type="caution">
    <text evidence="1">The sequence shown here is derived from an EMBL/GenBank/DDBJ whole genome shotgun (WGS) entry which is preliminary data.</text>
</comment>
<dbReference type="InterPro" id="IPR021734">
    <property type="entry name" value="DUF3303"/>
</dbReference>
<protein>
    <recommendedName>
        <fullName evidence="3">DUF3303 domain-containing protein</fullName>
    </recommendedName>
</protein>
<dbReference type="RefSeq" id="WP_343910105.1">
    <property type="nucleotide sequence ID" value="NZ_BAAAJE010000028.1"/>
</dbReference>
<dbReference type="Pfam" id="PF11746">
    <property type="entry name" value="DUF3303"/>
    <property type="match status" value="1"/>
</dbReference>
<keyword evidence="2" id="KW-1185">Reference proteome</keyword>
<proteinExistence type="predicted"/>
<sequence>MPNLTLAVEHWKPGAAREIYAKFAAEGRGLPDSVRVLGSWTDPELTTCWQVMEGATAEELAQWREHWSALMDIDIRPVITGAEARRRAEG</sequence>